<name>A0A3S4GQ71_KLEPN</name>
<dbReference type="GO" id="GO:0047421">
    <property type="term" value="F:N-acyl-D-glutamate deacylase activity"/>
    <property type="evidence" value="ECO:0007669"/>
    <property type="project" value="UniProtKB-EC"/>
</dbReference>
<reference evidence="1 2" key="1">
    <citation type="submission" date="2018-12" db="EMBL/GenBank/DDBJ databases">
        <authorList>
            <consortium name="Pathogen Informatics"/>
        </authorList>
    </citation>
    <scope>NUCLEOTIDE SEQUENCE [LARGE SCALE GENOMIC DNA]</scope>
    <source>
        <strain evidence="1 2">NCTC13635</strain>
    </source>
</reference>
<dbReference type="EC" id="3.5.1.82" evidence="1"/>
<organism evidence="1 2">
    <name type="scientific">Klebsiella pneumoniae</name>
    <dbReference type="NCBI Taxonomy" id="573"/>
    <lineage>
        <taxon>Bacteria</taxon>
        <taxon>Pseudomonadati</taxon>
        <taxon>Pseudomonadota</taxon>
        <taxon>Gammaproteobacteria</taxon>
        <taxon>Enterobacterales</taxon>
        <taxon>Enterobacteriaceae</taxon>
        <taxon>Klebsiella/Raoultella group</taxon>
        <taxon>Klebsiella</taxon>
        <taxon>Klebsiella pneumoniae complex</taxon>
    </lineage>
</organism>
<protein>
    <submittedName>
        <fullName evidence="1">D-aminoacylase</fullName>
        <ecNumber evidence="1">3.5.1.82</ecNumber>
    </submittedName>
</protein>
<sequence>MKVDWLFKNVTVIDGSGGPQYRADVAVKGDRIMAIAPALDVAAEQVIDGQGRVLARALLMCIPMMIST</sequence>
<dbReference type="EMBL" id="LR134162">
    <property type="protein sequence ID" value="VEB04945.1"/>
    <property type="molecule type" value="Genomic_DNA"/>
</dbReference>
<accession>A0A3S4GQ71</accession>
<gene>
    <name evidence="1" type="ORF">NCTC13635_04844</name>
</gene>
<keyword evidence="1" id="KW-0378">Hydrolase</keyword>
<dbReference type="SUPFAM" id="SSF51338">
    <property type="entry name" value="Composite domain of metallo-dependent hydrolases"/>
    <property type="match status" value="1"/>
</dbReference>
<evidence type="ECO:0000313" key="2">
    <source>
        <dbReference type="Proteomes" id="UP000282433"/>
    </source>
</evidence>
<dbReference type="InterPro" id="IPR011059">
    <property type="entry name" value="Metal-dep_hydrolase_composite"/>
</dbReference>
<dbReference type="Proteomes" id="UP000282433">
    <property type="component" value="Chromosome"/>
</dbReference>
<dbReference type="AlphaFoldDB" id="A0A3S4GQ71"/>
<dbReference type="Gene3D" id="2.30.40.10">
    <property type="entry name" value="Urease, subunit C, domain 1"/>
    <property type="match status" value="1"/>
</dbReference>
<evidence type="ECO:0000313" key="1">
    <source>
        <dbReference type="EMBL" id="VEB04945.1"/>
    </source>
</evidence>
<proteinExistence type="predicted"/>